<feature type="coiled-coil region" evidence="3">
    <location>
        <begin position="56"/>
        <end position="97"/>
    </location>
</feature>
<sequence length="424" mass="46539">MNVSGQEEEVNVHYSTLLDRKGIPQDSAKTTWAQSWRRIRVWVQSPKLWCIPQAQMKDYMRELDDTRASREEILAQAKENEKKLKSMEAEMMQLQESARGRLLDSKSFPDDMEFLLEPSSTEKLLKEEDWERYVAEAGFSREEAEALYEVFTQWKRGMATLRQDQLDRESFLRAFPQVRQELEERIGKLRTLADQVDKVHRDCTIAQVVASSTGAVSGILTILGLSLAPVTAGASLVLSATGMGLGMAAAVTSVSTSIVERSNSSSAKAKASHLMSTDSNKEKVAVEILQHSSPKVASLTSRSVGSVQGIVKNVKALKLVKAKPLLAAEAKSFMNGGAMSVRSAEKVEKAFGGTVLAMTKGAKIAGMATAGFGLLLDVISLVESSKHLHEGAKAESSEELRQQAQELETQLETLSKIHKILQEA</sequence>
<dbReference type="PANTHER" id="PTHR14096">
    <property type="entry name" value="APOLIPOPROTEIN L"/>
    <property type="match status" value="1"/>
</dbReference>
<evidence type="ECO:0000259" key="4">
    <source>
        <dbReference type="Pfam" id="PF01576"/>
    </source>
</evidence>
<dbReference type="EMBL" id="JACAGC010000010">
    <property type="protein sequence ID" value="KAF6338794.1"/>
    <property type="molecule type" value="Genomic_DNA"/>
</dbReference>
<dbReference type="AlphaFoldDB" id="A0A7J7WMZ6"/>
<evidence type="ECO:0000313" key="6">
    <source>
        <dbReference type="Proteomes" id="UP000585614"/>
    </source>
</evidence>
<comment type="similarity">
    <text evidence="1">Belongs to the apolipoprotein L family.</text>
</comment>
<dbReference type="PANTHER" id="PTHR14096:SF27">
    <property type="entry name" value="APOLIPOPROTEIN L2"/>
    <property type="match status" value="1"/>
</dbReference>
<dbReference type="Pfam" id="PF05461">
    <property type="entry name" value="ApoL"/>
    <property type="match status" value="1"/>
</dbReference>
<evidence type="ECO:0000256" key="2">
    <source>
        <dbReference type="ARBA" id="ARBA00023054"/>
    </source>
</evidence>
<dbReference type="GO" id="GO:0042157">
    <property type="term" value="P:lipoprotein metabolic process"/>
    <property type="evidence" value="ECO:0007669"/>
    <property type="project" value="InterPro"/>
</dbReference>
<feature type="domain" description="Myosin tail" evidence="4">
    <location>
        <begin position="53"/>
        <end position="97"/>
    </location>
</feature>
<dbReference type="GO" id="GO:0006869">
    <property type="term" value="P:lipid transport"/>
    <property type="evidence" value="ECO:0007669"/>
    <property type="project" value="InterPro"/>
</dbReference>
<gene>
    <name evidence="5" type="ORF">mRhiFer1_000858</name>
</gene>
<keyword evidence="5" id="KW-0449">Lipoprotein</keyword>
<dbReference type="GO" id="GO:0005576">
    <property type="term" value="C:extracellular region"/>
    <property type="evidence" value="ECO:0007669"/>
    <property type="project" value="InterPro"/>
</dbReference>
<proteinExistence type="inferred from homology"/>
<dbReference type="InterPro" id="IPR008405">
    <property type="entry name" value="ApoL"/>
</dbReference>
<reference evidence="5 6" key="1">
    <citation type="journal article" date="2020" name="Nature">
        <title>Six reference-quality genomes reveal evolution of bat adaptations.</title>
        <authorList>
            <person name="Jebb D."/>
            <person name="Huang Z."/>
            <person name="Pippel M."/>
            <person name="Hughes G.M."/>
            <person name="Lavrichenko K."/>
            <person name="Devanna P."/>
            <person name="Winkler S."/>
            <person name="Jermiin L.S."/>
            <person name="Skirmuntt E.C."/>
            <person name="Katzourakis A."/>
            <person name="Burkitt-Gray L."/>
            <person name="Ray D.A."/>
            <person name="Sullivan K.A.M."/>
            <person name="Roscito J.G."/>
            <person name="Kirilenko B.M."/>
            <person name="Davalos L.M."/>
            <person name="Corthals A.P."/>
            <person name="Power M.L."/>
            <person name="Jones G."/>
            <person name="Ransome R.D."/>
            <person name="Dechmann D.K.N."/>
            <person name="Locatelli A.G."/>
            <person name="Puechmaille S.J."/>
            <person name="Fedrigo O."/>
            <person name="Jarvis E.D."/>
            <person name="Hiller M."/>
            <person name="Vernes S.C."/>
            <person name="Myers E.W."/>
            <person name="Teeling E.C."/>
        </authorList>
    </citation>
    <scope>NUCLEOTIDE SEQUENCE [LARGE SCALE GENOMIC DNA]</scope>
    <source>
        <strain evidence="5">MRhiFer1</strain>
        <tissue evidence="5">Lung</tissue>
    </source>
</reference>
<accession>A0A7J7WMZ6</accession>
<keyword evidence="2 3" id="KW-0175">Coiled coil</keyword>
<protein>
    <submittedName>
        <fullName evidence="5">Apolipoprotein L3</fullName>
    </submittedName>
</protein>
<dbReference type="Pfam" id="PF01576">
    <property type="entry name" value="Myosin_tail_1"/>
    <property type="match status" value="1"/>
</dbReference>
<evidence type="ECO:0000256" key="1">
    <source>
        <dbReference type="ARBA" id="ARBA00010090"/>
    </source>
</evidence>
<name>A0A7J7WMZ6_RHIFE</name>
<comment type="caution">
    <text evidence="5">The sequence shown here is derived from an EMBL/GenBank/DDBJ whole genome shotgun (WGS) entry which is preliminary data.</text>
</comment>
<dbReference type="GO" id="GO:0008289">
    <property type="term" value="F:lipid binding"/>
    <property type="evidence" value="ECO:0007669"/>
    <property type="project" value="InterPro"/>
</dbReference>
<evidence type="ECO:0000256" key="3">
    <source>
        <dbReference type="SAM" id="Coils"/>
    </source>
</evidence>
<dbReference type="GO" id="GO:0016020">
    <property type="term" value="C:membrane"/>
    <property type="evidence" value="ECO:0007669"/>
    <property type="project" value="TreeGrafter"/>
</dbReference>
<feature type="coiled-coil region" evidence="3">
    <location>
        <begin position="393"/>
        <end position="424"/>
    </location>
</feature>
<evidence type="ECO:0000313" key="5">
    <source>
        <dbReference type="EMBL" id="KAF6338794.1"/>
    </source>
</evidence>
<dbReference type="InterPro" id="IPR002928">
    <property type="entry name" value="Myosin_tail"/>
</dbReference>
<organism evidence="5 6">
    <name type="scientific">Rhinolophus ferrumequinum</name>
    <name type="common">Greater horseshoe bat</name>
    <dbReference type="NCBI Taxonomy" id="59479"/>
    <lineage>
        <taxon>Eukaryota</taxon>
        <taxon>Metazoa</taxon>
        <taxon>Chordata</taxon>
        <taxon>Craniata</taxon>
        <taxon>Vertebrata</taxon>
        <taxon>Euteleostomi</taxon>
        <taxon>Mammalia</taxon>
        <taxon>Eutheria</taxon>
        <taxon>Laurasiatheria</taxon>
        <taxon>Chiroptera</taxon>
        <taxon>Yinpterochiroptera</taxon>
        <taxon>Rhinolophoidea</taxon>
        <taxon>Rhinolophidae</taxon>
        <taxon>Rhinolophinae</taxon>
        <taxon>Rhinolophus</taxon>
    </lineage>
</organism>
<dbReference type="Proteomes" id="UP000585614">
    <property type="component" value="Unassembled WGS sequence"/>
</dbReference>
<dbReference type="GO" id="GO:0016459">
    <property type="term" value="C:myosin complex"/>
    <property type="evidence" value="ECO:0007669"/>
    <property type="project" value="InterPro"/>
</dbReference>